<dbReference type="EMBL" id="JBHSIT010000002">
    <property type="protein sequence ID" value="MFC4906985.1"/>
    <property type="molecule type" value="Genomic_DNA"/>
</dbReference>
<dbReference type="Proteomes" id="UP001595872">
    <property type="component" value="Unassembled WGS sequence"/>
</dbReference>
<accession>A0ABV9TUV5</accession>
<feature type="domain" description="ABC transporter" evidence="7">
    <location>
        <begin position="22"/>
        <end position="254"/>
    </location>
</feature>
<reference evidence="9" key="1">
    <citation type="journal article" date="2019" name="Int. J. Syst. Evol. Microbiol.">
        <title>The Global Catalogue of Microorganisms (GCM) 10K type strain sequencing project: providing services to taxonomists for standard genome sequencing and annotation.</title>
        <authorList>
            <consortium name="The Broad Institute Genomics Platform"/>
            <consortium name="The Broad Institute Genome Sequencing Center for Infectious Disease"/>
            <person name="Wu L."/>
            <person name="Ma J."/>
        </authorList>
    </citation>
    <scope>NUCLEOTIDE SEQUENCE [LARGE SCALE GENOMIC DNA]</scope>
    <source>
        <strain evidence="9">KLKA75</strain>
    </source>
</reference>
<organism evidence="8 9">
    <name type="scientific">Actinomadura gamaensis</name>
    <dbReference type="NCBI Taxonomy" id="1763541"/>
    <lineage>
        <taxon>Bacteria</taxon>
        <taxon>Bacillati</taxon>
        <taxon>Actinomycetota</taxon>
        <taxon>Actinomycetes</taxon>
        <taxon>Streptosporangiales</taxon>
        <taxon>Thermomonosporaceae</taxon>
        <taxon>Actinomadura</taxon>
    </lineage>
</organism>
<dbReference type="InterPro" id="IPR027417">
    <property type="entry name" value="P-loop_NTPase"/>
</dbReference>
<comment type="caution">
    <text evidence="8">The sequence shown here is derived from an EMBL/GenBank/DDBJ whole genome shotgun (WGS) entry which is preliminary data.</text>
</comment>
<dbReference type="PROSITE" id="PS50893">
    <property type="entry name" value="ABC_TRANSPORTER_2"/>
    <property type="match status" value="1"/>
</dbReference>
<protein>
    <submittedName>
        <fullName evidence="8">ABC transporter ATP-binding protein</fullName>
    </submittedName>
</protein>
<keyword evidence="9" id="KW-1185">Reference proteome</keyword>
<evidence type="ECO:0000256" key="5">
    <source>
        <dbReference type="ARBA" id="ARBA00023251"/>
    </source>
</evidence>
<dbReference type="InterPro" id="IPR050763">
    <property type="entry name" value="ABC_transporter_ATP-binding"/>
</dbReference>
<keyword evidence="3" id="KW-0547">Nucleotide-binding</keyword>
<gene>
    <name evidence="8" type="ORF">ACFPCY_06625</name>
</gene>
<dbReference type="InterPro" id="IPR003439">
    <property type="entry name" value="ABC_transporter-like_ATP-bd"/>
</dbReference>
<dbReference type="Gene3D" id="3.40.50.300">
    <property type="entry name" value="P-loop containing nucleotide triphosphate hydrolases"/>
    <property type="match status" value="1"/>
</dbReference>
<dbReference type="PANTHER" id="PTHR42711">
    <property type="entry name" value="ABC TRANSPORTER ATP-BINDING PROTEIN"/>
    <property type="match status" value="1"/>
</dbReference>
<evidence type="ECO:0000256" key="6">
    <source>
        <dbReference type="SAM" id="MobiDB-lite"/>
    </source>
</evidence>
<keyword evidence="4 8" id="KW-0067">ATP-binding</keyword>
<dbReference type="InterPro" id="IPR003593">
    <property type="entry name" value="AAA+_ATPase"/>
</dbReference>
<evidence type="ECO:0000256" key="4">
    <source>
        <dbReference type="ARBA" id="ARBA00022840"/>
    </source>
</evidence>
<evidence type="ECO:0000256" key="2">
    <source>
        <dbReference type="ARBA" id="ARBA00022448"/>
    </source>
</evidence>
<evidence type="ECO:0000256" key="3">
    <source>
        <dbReference type="ARBA" id="ARBA00022741"/>
    </source>
</evidence>
<evidence type="ECO:0000256" key="1">
    <source>
        <dbReference type="ARBA" id="ARBA00004202"/>
    </source>
</evidence>
<dbReference type="SMART" id="SM00382">
    <property type="entry name" value="AAA"/>
    <property type="match status" value="1"/>
</dbReference>
<dbReference type="SUPFAM" id="SSF52540">
    <property type="entry name" value="P-loop containing nucleoside triphosphate hydrolases"/>
    <property type="match status" value="1"/>
</dbReference>
<keyword evidence="5" id="KW-0046">Antibiotic resistance</keyword>
<dbReference type="GO" id="GO:0005524">
    <property type="term" value="F:ATP binding"/>
    <property type="evidence" value="ECO:0007669"/>
    <property type="project" value="UniProtKB-KW"/>
</dbReference>
<sequence length="343" mass="35692">MVRGRTSPAPAAAGPPDGPAPCAATGLTRRFPGASRPAVRDVSVTVRPGEIFGVLGRNGAGKTTLIRMLVGLCRPDSGRVLLRGREITGNAALGASGLAYLPQRESALADTTVRTAVETTARLRGLPRRDARAACDGVLAELGITGLAGRRVARLSGGQRRIAGVAAALAGSGPLLVLDEPTTGLDLDARRAVWSALARRRDAGSSVVLVTHNVLEAETVLDRVLVLHAGRAVATGTPGELKARFDGRVRLDLRWRGRPPLDPGDLDGEVAADGRRWSVRLPLGRARRLLDVLLAGPAFAELDDFALAPPSLEDVLLACDAGPPPPDDPAPSDADAGDREAVR</sequence>
<dbReference type="Pfam" id="PF00005">
    <property type="entry name" value="ABC_tran"/>
    <property type="match status" value="1"/>
</dbReference>
<evidence type="ECO:0000259" key="7">
    <source>
        <dbReference type="PROSITE" id="PS50893"/>
    </source>
</evidence>
<feature type="region of interest" description="Disordered" evidence="6">
    <location>
        <begin position="1"/>
        <end position="25"/>
    </location>
</feature>
<dbReference type="PANTHER" id="PTHR42711:SF19">
    <property type="entry name" value="DOXORUBICIN RESISTANCE ATP-BINDING PROTEIN DRRA"/>
    <property type="match status" value="1"/>
</dbReference>
<feature type="compositionally biased region" description="Low complexity" evidence="6">
    <location>
        <begin position="8"/>
        <end position="24"/>
    </location>
</feature>
<proteinExistence type="predicted"/>
<comment type="subcellular location">
    <subcellularLocation>
        <location evidence="1">Cell membrane</location>
        <topology evidence="1">Peripheral membrane protein</topology>
    </subcellularLocation>
</comment>
<keyword evidence="2" id="KW-0813">Transport</keyword>
<dbReference type="RefSeq" id="WP_378253762.1">
    <property type="nucleotide sequence ID" value="NZ_JBHSIT010000002.1"/>
</dbReference>
<evidence type="ECO:0000313" key="8">
    <source>
        <dbReference type="EMBL" id="MFC4906985.1"/>
    </source>
</evidence>
<feature type="region of interest" description="Disordered" evidence="6">
    <location>
        <begin position="318"/>
        <end position="343"/>
    </location>
</feature>
<name>A0ABV9TUV5_9ACTN</name>
<evidence type="ECO:0000313" key="9">
    <source>
        <dbReference type="Proteomes" id="UP001595872"/>
    </source>
</evidence>